<feature type="domain" description="Ig-like" evidence="3">
    <location>
        <begin position="814"/>
        <end position="923"/>
    </location>
</feature>
<accession>A0A830HIR8</accession>
<keyword evidence="5" id="KW-1185">Reference proteome</keyword>
<dbReference type="GO" id="GO:0019005">
    <property type="term" value="C:SCF ubiquitin ligase complex"/>
    <property type="evidence" value="ECO:0007669"/>
    <property type="project" value="TreeGrafter"/>
</dbReference>
<dbReference type="GO" id="GO:0031146">
    <property type="term" value="P:SCF-dependent proteasomal ubiquitin-dependent protein catabolic process"/>
    <property type="evidence" value="ECO:0007669"/>
    <property type="project" value="TreeGrafter"/>
</dbReference>
<dbReference type="GO" id="GO:0005930">
    <property type="term" value="C:axoneme"/>
    <property type="evidence" value="ECO:0007669"/>
    <property type="project" value="UniProtKB-SubCell"/>
</dbReference>
<dbReference type="Gene3D" id="3.80.10.10">
    <property type="entry name" value="Ribonuclease Inhibitor"/>
    <property type="match status" value="1"/>
</dbReference>
<evidence type="ECO:0000313" key="5">
    <source>
        <dbReference type="Proteomes" id="UP000660262"/>
    </source>
</evidence>
<reference evidence="4" key="1">
    <citation type="submission" date="2020-10" db="EMBL/GenBank/DDBJ databases">
        <title>Unveiling of a novel bifunctional photoreceptor, Dualchrome1, isolated from a cosmopolitan green alga.</title>
        <authorList>
            <person name="Suzuki S."/>
            <person name="Kawachi M."/>
        </authorList>
    </citation>
    <scope>NUCLEOTIDE SEQUENCE</scope>
    <source>
        <strain evidence="4">NIES 2893</strain>
    </source>
</reference>
<feature type="compositionally biased region" description="Acidic residues" evidence="2">
    <location>
        <begin position="347"/>
        <end position="366"/>
    </location>
</feature>
<dbReference type="EMBL" id="BNJQ01000013">
    <property type="protein sequence ID" value="GHP06483.1"/>
    <property type="molecule type" value="Genomic_DNA"/>
</dbReference>
<evidence type="ECO:0000256" key="2">
    <source>
        <dbReference type="SAM" id="MobiDB-lite"/>
    </source>
</evidence>
<feature type="region of interest" description="Disordered" evidence="2">
    <location>
        <begin position="1"/>
        <end position="98"/>
    </location>
</feature>
<dbReference type="InterPro" id="IPR007110">
    <property type="entry name" value="Ig-like_dom"/>
</dbReference>
<evidence type="ECO:0000313" key="4">
    <source>
        <dbReference type="EMBL" id="GHP06483.1"/>
    </source>
</evidence>
<dbReference type="AlphaFoldDB" id="A0A830HIR8"/>
<feature type="compositionally biased region" description="Acidic residues" evidence="2">
    <location>
        <begin position="78"/>
        <end position="88"/>
    </location>
</feature>
<dbReference type="InterPro" id="IPR032675">
    <property type="entry name" value="LRR_dom_sf"/>
</dbReference>
<gene>
    <name evidence="4" type="ORF">PPROV_000522800</name>
</gene>
<dbReference type="PANTHER" id="PTHR13318:SF95">
    <property type="entry name" value="F-BOX PROTEIN YLR352W"/>
    <property type="match status" value="1"/>
</dbReference>
<evidence type="ECO:0000256" key="1">
    <source>
        <dbReference type="ARBA" id="ARBA00004430"/>
    </source>
</evidence>
<feature type="region of interest" description="Disordered" evidence="2">
    <location>
        <begin position="340"/>
        <end position="405"/>
    </location>
</feature>
<feature type="compositionally biased region" description="Gly residues" evidence="2">
    <location>
        <begin position="7"/>
        <end position="24"/>
    </location>
</feature>
<name>A0A830HIR8_9CHLO</name>
<sequence>MNHGGAPRRGGGGGGGGGGPTTRGGGEHSSAPLAMASDSRASRPHHTRGERRAARSTRTAPNTPRRRQQKHHHQEERYMDDEMEEDSSSETLLSKKRKYDADQYHSASARLTTTTSSFVTAQQTFFVNSSIAAAPPLLPATFSSLPLDFLVELVENYVPFHAPTIAALRLTSRSLLAAVRGSRWAGTARRRDLDDLLHDLDDKPQQSSSSSIRNASSFDELRPLLRLMPRLERIDFTLWTHLNGPELAYIAEHAPHLSGLKLHLPREDARLPHPAILSGDDVASAIRRLPALADVDLSHVFSLTSELYGALAGMSQRLRSITIGRTMDRIPVALVSIRRRNGNDGAEGNDAEAMMTEEEDGVDDDADRMTVSNDEESSSLEEEESDDDGDGVDGNGHNHHQQHASSIVLHSMRELSFWRPQAHIEHRGASAAGWYPIASGHDDDLERAAVQNATLLPILLRKNCSSIEEIACVDLPAIPNPGLWISNNAERFTRLTKLQLLSCDNFTLEDAEGLFGTQHGSSSFSRVPALRFLELSGSFDAPLVNRILASIGAGQLRSIMLLGCKSIDNTVLEVILNRHGDVVEEIFLGRKLTCCSDDDGSVSTLSSRNRRHSLHQFIATRHGGHLVGDDHHAAVVDATSPQLENAYIDYMRAVEEYWANVSQGQLVRLIAQTPRLRSLHLESCFAPSLLNLPLAALGARASHLAPHHESGSGRDTLTSATFMRPVMRSDALVEHFVSGGGGASTSKTLPALKQLNLTHAVVLAPPRDACYGGGTHLLSALPRVRSYYSAVETLNISFSDACDTHLGAMLWSTPRLRSLYANRCSRLSEIVIPDQVLEELEVVQAVDCERLRVLRIGASPRLQYVWMRGTPSGDRLAVVEGPKAISQRHSSMTAPPVACGKRLSFVCESDSGSRSASSTQSASARATSSYSSYVSVCFSVSRACPSSAQIYC</sequence>
<evidence type="ECO:0000259" key="3">
    <source>
        <dbReference type="PROSITE" id="PS50835"/>
    </source>
</evidence>
<dbReference type="PANTHER" id="PTHR13318">
    <property type="entry name" value="PARTNER OF PAIRED, ISOFORM B-RELATED"/>
    <property type="match status" value="1"/>
</dbReference>
<comment type="caution">
    <text evidence="4">The sequence shown here is derived from an EMBL/GenBank/DDBJ whole genome shotgun (WGS) entry which is preliminary data.</text>
</comment>
<protein>
    <recommendedName>
        <fullName evidence="3">Ig-like domain-containing protein</fullName>
    </recommendedName>
</protein>
<dbReference type="Proteomes" id="UP000660262">
    <property type="component" value="Unassembled WGS sequence"/>
</dbReference>
<comment type="subcellular location">
    <subcellularLocation>
        <location evidence="1">Cytoplasm</location>
        <location evidence="1">Cytoskeleton</location>
        <location evidence="1">Cilium axoneme</location>
    </subcellularLocation>
</comment>
<dbReference type="SUPFAM" id="SSF52047">
    <property type="entry name" value="RNI-like"/>
    <property type="match status" value="1"/>
</dbReference>
<dbReference type="PROSITE" id="PS50835">
    <property type="entry name" value="IG_LIKE"/>
    <property type="match status" value="1"/>
</dbReference>
<organism evidence="4 5">
    <name type="scientific">Pycnococcus provasolii</name>
    <dbReference type="NCBI Taxonomy" id="41880"/>
    <lineage>
        <taxon>Eukaryota</taxon>
        <taxon>Viridiplantae</taxon>
        <taxon>Chlorophyta</taxon>
        <taxon>Pseudoscourfieldiophyceae</taxon>
        <taxon>Pseudoscourfieldiales</taxon>
        <taxon>Pycnococcaceae</taxon>
        <taxon>Pycnococcus</taxon>
    </lineage>
</organism>
<proteinExistence type="predicted"/>
<feature type="compositionally biased region" description="Acidic residues" evidence="2">
    <location>
        <begin position="373"/>
        <end position="391"/>
    </location>
</feature>